<protein>
    <recommendedName>
        <fullName evidence="5">Integral membrane protein</fullName>
    </recommendedName>
</protein>
<evidence type="ECO:0000256" key="2">
    <source>
        <dbReference type="SAM" id="SignalP"/>
    </source>
</evidence>
<evidence type="ECO:0008006" key="5">
    <source>
        <dbReference type="Google" id="ProtNLM"/>
    </source>
</evidence>
<feature type="chain" id="PRO_5045485680" description="Integral membrane protein" evidence="2">
    <location>
        <begin position="25"/>
        <end position="216"/>
    </location>
</feature>
<keyword evidence="4" id="KW-1185">Reference proteome</keyword>
<feature type="transmembrane region" description="Helical" evidence="1">
    <location>
        <begin position="86"/>
        <end position="109"/>
    </location>
</feature>
<dbReference type="EMBL" id="JAPWIJ010000001">
    <property type="protein sequence ID" value="MCZ4517196.1"/>
    <property type="molecule type" value="Genomic_DNA"/>
</dbReference>
<name>A0ABT4M8D8_9NOCA</name>
<feature type="signal peptide" evidence="2">
    <location>
        <begin position="1"/>
        <end position="24"/>
    </location>
</feature>
<organism evidence="3 4">
    <name type="scientific">Rhodococcus ruber</name>
    <dbReference type="NCBI Taxonomy" id="1830"/>
    <lineage>
        <taxon>Bacteria</taxon>
        <taxon>Bacillati</taxon>
        <taxon>Actinomycetota</taxon>
        <taxon>Actinomycetes</taxon>
        <taxon>Mycobacteriales</taxon>
        <taxon>Nocardiaceae</taxon>
        <taxon>Rhodococcus</taxon>
    </lineage>
</organism>
<accession>A0ABT4M8D8</accession>
<keyword evidence="2" id="KW-0732">Signal</keyword>
<evidence type="ECO:0000256" key="1">
    <source>
        <dbReference type="SAM" id="Phobius"/>
    </source>
</evidence>
<feature type="transmembrane region" description="Helical" evidence="1">
    <location>
        <begin position="48"/>
        <end position="74"/>
    </location>
</feature>
<evidence type="ECO:0000313" key="3">
    <source>
        <dbReference type="EMBL" id="MCZ4517196.1"/>
    </source>
</evidence>
<dbReference type="Proteomes" id="UP001081071">
    <property type="component" value="Unassembled WGS sequence"/>
</dbReference>
<reference evidence="3" key="1">
    <citation type="submission" date="2022-12" db="EMBL/GenBank/DDBJ databases">
        <authorList>
            <person name="Krivoruchko A.V."/>
            <person name="Elkin A."/>
        </authorList>
    </citation>
    <scope>NUCLEOTIDE SEQUENCE</scope>
    <source>
        <strain evidence="3">IEGM 1391</strain>
    </source>
</reference>
<proteinExistence type="predicted"/>
<keyword evidence="1" id="KW-0812">Transmembrane</keyword>
<comment type="caution">
    <text evidence="3">The sequence shown here is derived from an EMBL/GenBank/DDBJ whole genome shotgun (WGS) entry which is preliminary data.</text>
</comment>
<evidence type="ECO:0000313" key="4">
    <source>
        <dbReference type="Proteomes" id="UP001081071"/>
    </source>
</evidence>
<feature type="transmembrane region" description="Helical" evidence="1">
    <location>
        <begin position="180"/>
        <end position="200"/>
    </location>
</feature>
<gene>
    <name evidence="3" type="ORF">O4220_01615</name>
</gene>
<dbReference type="RefSeq" id="WP_269601800.1">
    <property type="nucleotide sequence ID" value="NZ_JAPWIJ010000001.1"/>
</dbReference>
<sequence>MDSPSGKGLVAVLAAVGASTGAAAAVVWHVAVAGPPDVGVIYIRPSWFPMTLYLVAAGIVTGLVVASFVVDSGLRIVRDRERSRIHLFGLLIVVGAALGAGSALAWTHWPPQPTEVVVMSPVWPRYFESHGGAAGLHQSPYGVAIGEISVDPDVDTNSATIILDSEVIPPTFTPTIGNPWLVFPVGGVLVAASAALTLSLRDFRLSVVSRSDPDAG</sequence>
<keyword evidence="1" id="KW-0472">Membrane</keyword>
<keyword evidence="1" id="KW-1133">Transmembrane helix</keyword>